<keyword evidence="1" id="KW-1133">Transmembrane helix</keyword>
<feature type="transmembrane region" description="Helical" evidence="1">
    <location>
        <begin position="135"/>
        <end position="154"/>
    </location>
</feature>
<evidence type="ECO:0000256" key="1">
    <source>
        <dbReference type="SAM" id="Phobius"/>
    </source>
</evidence>
<comment type="caution">
    <text evidence="2">The sequence shown here is derived from an EMBL/GenBank/DDBJ whole genome shotgun (WGS) entry which is preliminary data.</text>
</comment>
<gene>
    <name evidence="2" type="ORF">HNR06_000967</name>
</gene>
<name>A0A7Z0BH89_9ACTN</name>
<dbReference type="EMBL" id="JACCHL010000001">
    <property type="protein sequence ID" value="NYH51378.1"/>
    <property type="molecule type" value="Genomic_DNA"/>
</dbReference>
<evidence type="ECO:0000313" key="3">
    <source>
        <dbReference type="Proteomes" id="UP000584931"/>
    </source>
</evidence>
<sequence>MTENGKHPRSNWRNRFLEHIGKLHLPSWSAFAVGGIGMSVALWPLVVTAWDLLGISTSLAWRLVALGICTLLLSAGMLGMRWKRTAPLRLFWLILAAWAVALIAVAAFIILAWLMLGTPGWKPPTDLTPRSMDAIATRAFAIVAGLGGVALLVISYRRQRTTENNEQREVARLFTERFTSASEQLGSESAAVRLAGVHALAHLADDTPEDHEELLQMVIDVLCSYLRMPYTPAPGPLPKNAKLDRREDHRQRDLEFTSMREVRHTIIAIIRNHLREDTRWRGKDFNFTGVVFDGGGFREAEFTGGKLAFRKAIFIESGGDFIDAKFSGACVDFVGSSCIDSQMNFFGCEFSSGRVDFHAASFTGSRVDFRWTEFSGGRVNFIRNLFYKCTLDFEKSSLTREEPTFSEVDFSGSEINFSNPNGECPKGLLESIHRGSAKTVNLPESWRNSN</sequence>
<feature type="transmembrane region" description="Helical" evidence="1">
    <location>
        <begin position="25"/>
        <end position="47"/>
    </location>
</feature>
<keyword evidence="1" id="KW-0812">Transmembrane</keyword>
<dbReference type="Proteomes" id="UP000584931">
    <property type="component" value="Unassembled WGS sequence"/>
</dbReference>
<feature type="transmembrane region" description="Helical" evidence="1">
    <location>
        <begin position="59"/>
        <end position="78"/>
    </location>
</feature>
<protein>
    <submittedName>
        <fullName evidence="2">Uncharacterized protein YjbI with pentapeptide repeats</fullName>
    </submittedName>
</protein>
<organism evidence="2 3">
    <name type="scientific">Nocardiopsis sinuspersici</name>
    <dbReference type="NCBI Taxonomy" id="501010"/>
    <lineage>
        <taxon>Bacteria</taxon>
        <taxon>Bacillati</taxon>
        <taxon>Actinomycetota</taxon>
        <taxon>Actinomycetes</taxon>
        <taxon>Streptosporangiales</taxon>
        <taxon>Nocardiopsidaceae</taxon>
        <taxon>Nocardiopsis</taxon>
    </lineage>
</organism>
<proteinExistence type="predicted"/>
<accession>A0A7Z0BH89</accession>
<evidence type="ECO:0000313" key="2">
    <source>
        <dbReference type="EMBL" id="NYH51378.1"/>
    </source>
</evidence>
<keyword evidence="1" id="KW-0472">Membrane</keyword>
<dbReference type="Gene3D" id="2.160.20.80">
    <property type="entry name" value="E3 ubiquitin-protein ligase SopA"/>
    <property type="match status" value="1"/>
</dbReference>
<dbReference type="AlphaFoldDB" id="A0A7Z0BH89"/>
<feature type="transmembrane region" description="Helical" evidence="1">
    <location>
        <begin position="90"/>
        <end position="115"/>
    </location>
</feature>
<reference evidence="2 3" key="1">
    <citation type="submission" date="2020-07" db="EMBL/GenBank/DDBJ databases">
        <title>Sequencing the genomes of 1000 actinobacteria strains.</title>
        <authorList>
            <person name="Klenk H.-P."/>
        </authorList>
    </citation>
    <scope>NUCLEOTIDE SEQUENCE [LARGE SCALE GENOMIC DNA]</scope>
    <source>
        <strain evidence="2 3">DSM 45278</strain>
    </source>
</reference>
<dbReference type="RefSeq" id="WP_179809298.1">
    <property type="nucleotide sequence ID" value="NZ_JACCHL010000001.1"/>
</dbReference>